<reference evidence="2 3" key="1">
    <citation type="journal article" date="2019" name="Nat. Microbiol.">
        <title>Mediterranean grassland soil C-N compound turnover is dependent on rainfall and depth, and is mediated by genomically divergent microorganisms.</title>
        <authorList>
            <person name="Diamond S."/>
            <person name="Andeer P.F."/>
            <person name="Li Z."/>
            <person name="Crits-Christoph A."/>
            <person name="Burstein D."/>
            <person name="Anantharaman K."/>
            <person name="Lane K.R."/>
            <person name="Thomas B.C."/>
            <person name="Pan C."/>
            <person name="Northen T.R."/>
            <person name="Banfield J.F."/>
        </authorList>
    </citation>
    <scope>NUCLEOTIDE SEQUENCE [LARGE SCALE GENOMIC DNA]</scope>
    <source>
        <strain evidence="2">WS_8</strain>
    </source>
</reference>
<dbReference type="GO" id="GO:0032259">
    <property type="term" value="P:methylation"/>
    <property type="evidence" value="ECO:0007669"/>
    <property type="project" value="UniProtKB-KW"/>
</dbReference>
<evidence type="ECO:0000313" key="3">
    <source>
        <dbReference type="Proteomes" id="UP000316609"/>
    </source>
</evidence>
<name>A0A538TVB6_UNCEI</name>
<dbReference type="Gene3D" id="3.40.50.150">
    <property type="entry name" value="Vaccinia Virus protein VP39"/>
    <property type="match status" value="1"/>
</dbReference>
<protein>
    <submittedName>
        <fullName evidence="2">Class I SAM-dependent methyltransferase</fullName>
    </submittedName>
</protein>
<dbReference type="Pfam" id="PF13489">
    <property type="entry name" value="Methyltransf_23"/>
    <property type="match status" value="1"/>
</dbReference>
<feature type="compositionally biased region" description="Basic and acidic residues" evidence="1">
    <location>
        <begin position="1"/>
        <end position="12"/>
    </location>
</feature>
<dbReference type="Proteomes" id="UP000316609">
    <property type="component" value="Unassembled WGS sequence"/>
</dbReference>
<keyword evidence="2" id="KW-0489">Methyltransferase</keyword>
<accession>A0A538TVB6</accession>
<sequence length="310" mass="34671">MGRQPRDRRLLESDSAAGARRPIAALSGPGRRGALHRATPSLPRASERGRGGESRGVRTGAPREAGVSYEPREFWERRLAQQFDLRGTGEAGLSLAYNQACYRLRRKVLTRALKKRRFDPKGKRVLDVGCGTGFYTQYYVVRGADVTGLDIAPTAIERLRARFPAARFLLADVSEVALEERFDLVNAFDVLYHITEDAKWERALRTLGAAVAPGGLLLLTDTFPPPFRPQRLAEHNRMRPLDSYVNLLRPAGLRAGRVIPTHVLLNRELGRFRFLNRVPWLLYAADRALLRMGLGHDSAVSKLLVARRSG</sequence>
<dbReference type="CDD" id="cd02440">
    <property type="entry name" value="AdoMet_MTases"/>
    <property type="match status" value="1"/>
</dbReference>
<feature type="compositionally biased region" description="Basic and acidic residues" evidence="1">
    <location>
        <begin position="45"/>
        <end position="56"/>
    </location>
</feature>
<dbReference type="GO" id="GO:0008168">
    <property type="term" value="F:methyltransferase activity"/>
    <property type="evidence" value="ECO:0007669"/>
    <property type="project" value="UniProtKB-KW"/>
</dbReference>
<keyword evidence="2" id="KW-0808">Transferase</keyword>
<comment type="caution">
    <text evidence="2">The sequence shown here is derived from an EMBL/GenBank/DDBJ whole genome shotgun (WGS) entry which is preliminary data.</text>
</comment>
<gene>
    <name evidence="2" type="ORF">E6K78_04395</name>
</gene>
<dbReference type="AlphaFoldDB" id="A0A538TVB6"/>
<organism evidence="2 3">
    <name type="scientific">Eiseniibacteriota bacterium</name>
    <dbReference type="NCBI Taxonomy" id="2212470"/>
    <lineage>
        <taxon>Bacteria</taxon>
        <taxon>Candidatus Eiseniibacteriota</taxon>
    </lineage>
</organism>
<proteinExistence type="predicted"/>
<dbReference type="InterPro" id="IPR029063">
    <property type="entry name" value="SAM-dependent_MTases_sf"/>
</dbReference>
<feature type="region of interest" description="Disordered" evidence="1">
    <location>
        <begin position="1"/>
        <end position="65"/>
    </location>
</feature>
<dbReference type="EMBL" id="VBOY01000036">
    <property type="protein sequence ID" value="TMQ67566.1"/>
    <property type="molecule type" value="Genomic_DNA"/>
</dbReference>
<dbReference type="PANTHER" id="PTHR43861:SF1">
    <property type="entry name" value="TRANS-ACONITATE 2-METHYLTRANSFERASE"/>
    <property type="match status" value="1"/>
</dbReference>
<evidence type="ECO:0000313" key="2">
    <source>
        <dbReference type="EMBL" id="TMQ67566.1"/>
    </source>
</evidence>
<dbReference type="PANTHER" id="PTHR43861">
    <property type="entry name" value="TRANS-ACONITATE 2-METHYLTRANSFERASE-RELATED"/>
    <property type="match status" value="1"/>
</dbReference>
<dbReference type="SUPFAM" id="SSF53335">
    <property type="entry name" value="S-adenosyl-L-methionine-dependent methyltransferases"/>
    <property type="match status" value="1"/>
</dbReference>
<evidence type="ECO:0000256" key="1">
    <source>
        <dbReference type="SAM" id="MobiDB-lite"/>
    </source>
</evidence>